<dbReference type="NCBIfam" id="TIGR03550">
    <property type="entry name" value="F420_cofG"/>
    <property type="match status" value="1"/>
</dbReference>
<feature type="binding site" evidence="10">
    <location>
        <position position="19"/>
    </location>
    <ligand>
        <name>[4Fe-4S] cluster</name>
        <dbReference type="ChEBI" id="CHEBI:49883"/>
        <note>4Fe-4S-S-AdoMet</note>
    </ligand>
</feature>
<feature type="domain" description="Radical SAM core" evidence="11">
    <location>
        <begin position="5"/>
        <end position="245"/>
    </location>
</feature>
<dbReference type="AlphaFoldDB" id="F7XPL1"/>
<dbReference type="HOGENOM" id="CLU_054174_0_0_2"/>
<proteinExistence type="inferred from homology"/>
<accession>F7XPL1</accession>
<dbReference type="SFLD" id="SFLDF00294">
    <property type="entry name" value="7_8-didemethyl-8-hydroxy-5-dea"/>
    <property type="match status" value="1"/>
</dbReference>
<feature type="binding site" evidence="10">
    <location>
        <position position="26"/>
    </location>
    <ligand>
        <name>[4Fe-4S] cluster</name>
        <dbReference type="ChEBI" id="CHEBI:49883"/>
        <note>4Fe-4S-S-AdoMet</note>
    </ligand>
</feature>
<dbReference type="SFLD" id="SFLDS00029">
    <property type="entry name" value="Radical_SAM"/>
    <property type="match status" value="1"/>
</dbReference>
<reference evidence="12 13" key="1">
    <citation type="submission" date="2010-07" db="EMBL/GenBank/DDBJ databases">
        <title>The complete genome of Methanosalsum zhilinae DSM 4017.</title>
        <authorList>
            <consortium name="US DOE Joint Genome Institute (JGI-PGF)"/>
            <person name="Lucas S."/>
            <person name="Copeland A."/>
            <person name="Lapidus A."/>
            <person name="Glavina del Rio T."/>
            <person name="Dalin E."/>
            <person name="Tice H."/>
            <person name="Bruce D."/>
            <person name="Goodwin L."/>
            <person name="Pitluck S."/>
            <person name="Kyrpides N."/>
            <person name="Mavromatis K."/>
            <person name="Ovchinnikova G."/>
            <person name="Daligault H."/>
            <person name="Detter J.C."/>
            <person name="Han C."/>
            <person name="Tapia R."/>
            <person name="Larimer F."/>
            <person name="Land M."/>
            <person name="Hauser L."/>
            <person name="Markowitz V."/>
            <person name="Cheng J.-F."/>
            <person name="Hugenholtz P."/>
            <person name="Woyke T."/>
            <person name="Wu D."/>
            <person name="Spring S."/>
            <person name="Schueler E."/>
            <person name="Brambilla E."/>
            <person name="Klenk H.-P."/>
            <person name="Eisen J.A."/>
        </authorList>
    </citation>
    <scope>NUCLEOTIDE SEQUENCE [LARGE SCALE GENOMIC DNA]</scope>
    <source>
        <strain evidence="13">DSM 4017 / NBRC 107636 / OCM 62 / WeN5</strain>
    </source>
</reference>
<name>F7XPL1_METZD</name>
<dbReference type="SMART" id="SM00729">
    <property type="entry name" value="Elp3"/>
    <property type="match status" value="1"/>
</dbReference>
<keyword evidence="13" id="KW-1185">Reference proteome</keyword>
<sequence length="331" mass="36854">MADFVTFARNVFIPVTNVCRNRCGYCGFRKEPDDPQSHLMSPAKIRPILEKGKELGCSEALFTFGEQPEEVEGYSELLQELGYSTNIDYITDLCRIAVETGLLPHTNAGIVTHSSMKQLAEFNASMGLMLETTATVKVHSNSPGKLPERRIEVIKSAGELKIPFTTGILVGIGESREDRIHSLETIAKLHKKYGHIQEVIIQNFTPKPGTEMENCIAPDIDTMIDTVSLARKILQDDIAVQVPPNLTDPRHLIRAGASDLGGISPATIDWINPESSWPSVDRLQQMVGSIPLRERLPIYPQYIEKGWYSDSIAELIEFLGCNGYRKDQSIK</sequence>
<keyword evidence="7 10" id="KW-0411">Iron-sulfur</keyword>
<keyword evidence="8 10" id="KW-0456">Lyase</keyword>
<dbReference type="Pfam" id="PF04055">
    <property type="entry name" value="Radical_SAM"/>
    <property type="match status" value="1"/>
</dbReference>
<dbReference type="HAMAP" id="MF_01611">
    <property type="entry name" value="FO_synth_sub1"/>
    <property type="match status" value="1"/>
</dbReference>
<comment type="function">
    <text evidence="10">Catalyzes the radical-mediated synthesis of 7,8-didemethyl-8-hydroxy-5-deazariboflavin (FO) from 5-amino-5-(4-hydroxybenzyl)-6-(D-ribitylimino)-5,6-dihydrouracil.</text>
</comment>
<evidence type="ECO:0000256" key="7">
    <source>
        <dbReference type="ARBA" id="ARBA00023014"/>
    </source>
</evidence>
<dbReference type="GO" id="GO:0016765">
    <property type="term" value="F:transferase activity, transferring alkyl or aryl (other than methyl) groups"/>
    <property type="evidence" value="ECO:0007669"/>
    <property type="project" value="InterPro"/>
</dbReference>
<dbReference type="SUPFAM" id="SSF102114">
    <property type="entry name" value="Radical SAM enzymes"/>
    <property type="match status" value="1"/>
</dbReference>
<dbReference type="CDD" id="cd01335">
    <property type="entry name" value="Radical_SAM"/>
    <property type="match status" value="1"/>
</dbReference>
<dbReference type="PANTHER" id="PTHR43076">
    <property type="entry name" value="FO SYNTHASE (COFH)"/>
    <property type="match status" value="1"/>
</dbReference>
<comment type="subunit">
    <text evidence="10">The FO synthase complex consists of two subunits, CofG and CofH.</text>
</comment>
<evidence type="ECO:0000256" key="6">
    <source>
        <dbReference type="ARBA" id="ARBA00023004"/>
    </source>
</evidence>
<dbReference type="PROSITE" id="PS51918">
    <property type="entry name" value="RADICAL_SAM"/>
    <property type="match status" value="1"/>
</dbReference>
<dbReference type="STRING" id="679901.Mzhil_1604"/>
<dbReference type="UniPathway" id="UPA00072"/>
<evidence type="ECO:0000256" key="3">
    <source>
        <dbReference type="ARBA" id="ARBA00022485"/>
    </source>
</evidence>
<keyword evidence="3 10" id="KW-0004">4Fe-4S</keyword>
<dbReference type="GeneID" id="10823243"/>
<protein>
    <recommendedName>
        <fullName evidence="2 10">7,8-didemethyl-8-hydroxy-5-deazariboflavin synthase</fullName>
        <ecNumber evidence="2 10">4.3.1.32</ecNumber>
    </recommendedName>
    <alternativeName>
        <fullName evidence="10">FO synthase subunit 1</fullName>
    </alternativeName>
</protein>
<dbReference type="InterPro" id="IPR006638">
    <property type="entry name" value="Elp3/MiaA/NifB-like_rSAM"/>
</dbReference>
<dbReference type="Proteomes" id="UP000006622">
    <property type="component" value="Chromosome"/>
</dbReference>
<gene>
    <name evidence="10" type="primary">cofG</name>
    <name evidence="12" type="ordered locus">Mzhil_1604</name>
</gene>
<evidence type="ECO:0000256" key="5">
    <source>
        <dbReference type="ARBA" id="ARBA00022723"/>
    </source>
</evidence>
<dbReference type="OrthoDB" id="35347at2157"/>
<evidence type="ECO:0000256" key="8">
    <source>
        <dbReference type="ARBA" id="ARBA00023239"/>
    </source>
</evidence>
<evidence type="ECO:0000313" key="13">
    <source>
        <dbReference type="Proteomes" id="UP000006622"/>
    </source>
</evidence>
<evidence type="ECO:0000256" key="9">
    <source>
        <dbReference type="ARBA" id="ARBA00048974"/>
    </source>
</evidence>
<comment type="pathway">
    <text evidence="1 10">Cofactor biosynthesis; coenzyme F0 biosynthesis.</text>
</comment>
<dbReference type="EC" id="4.3.1.32" evidence="2 10"/>
<dbReference type="InterPro" id="IPR019939">
    <property type="entry name" value="CofG_family"/>
</dbReference>
<evidence type="ECO:0000256" key="2">
    <source>
        <dbReference type="ARBA" id="ARBA00012126"/>
    </source>
</evidence>
<dbReference type="NCBIfam" id="NF004884">
    <property type="entry name" value="PRK06245.1"/>
    <property type="match status" value="1"/>
</dbReference>
<evidence type="ECO:0000313" key="12">
    <source>
        <dbReference type="EMBL" id="AEH61442.1"/>
    </source>
</evidence>
<dbReference type="InterPro" id="IPR058240">
    <property type="entry name" value="rSAM_sf"/>
</dbReference>
<dbReference type="PANTHER" id="PTHR43076:SF15">
    <property type="entry name" value="7,8-DIDEMETHYL-8-HYDROXY-5-DEAZARIBOFLAVIN SYNTHASE"/>
    <property type="match status" value="1"/>
</dbReference>
<keyword evidence="5 10" id="KW-0479">Metal-binding</keyword>
<comment type="cofactor">
    <cofactor evidence="10">
        <name>[4Fe-4S] cluster</name>
        <dbReference type="ChEBI" id="CHEBI:49883"/>
    </cofactor>
    <text evidence="10">Binds 1 [4Fe-4S] cluster. The cluster is coordinated with 3 cysteines and an exchangeable S-adenosyl-L-methionine.</text>
</comment>
<comment type="similarity">
    <text evidence="10">Belongs to the radical SAM superfamily. CofG family.</text>
</comment>
<dbReference type="KEGG" id="mzh:Mzhil_1604"/>
<evidence type="ECO:0000256" key="1">
    <source>
        <dbReference type="ARBA" id="ARBA00004712"/>
    </source>
</evidence>
<keyword evidence="4 10" id="KW-0949">S-adenosyl-L-methionine</keyword>
<evidence type="ECO:0000259" key="11">
    <source>
        <dbReference type="PROSITE" id="PS51918"/>
    </source>
</evidence>
<evidence type="ECO:0000256" key="4">
    <source>
        <dbReference type="ARBA" id="ARBA00022691"/>
    </source>
</evidence>
<dbReference type="GO" id="GO:0005506">
    <property type="term" value="F:iron ion binding"/>
    <property type="evidence" value="ECO:0007669"/>
    <property type="project" value="UniProtKB-UniRule"/>
</dbReference>
<dbReference type="InterPro" id="IPR034405">
    <property type="entry name" value="F420"/>
</dbReference>
<dbReference type="SFLD" id="SFLDG01064">
    <property type="entry name" value="F420__menaquinone_cofactor_bio"/>
    <property type="match status" value="1"/>
</dbReference>
<dbReference type="InterPro" id="IPR007197">
    <property type="entry name" value="rSAM"/>
</dbReference>
<keyword evidence="6 10" id="KW-0408">Iron</keyword>
<dbReference type="GO" id="GO:0044689">
    <property type="term" value="F:7,8-didemethyl-8-hydroxy-5-deazariboflavin synthase activity"/>
    <property type="evidence" value="ECO:0007669"/>
    <property type="project" value="UniProtKB-EC"/>
</dbReference>
<dbReference type="RefSeq" id="WP_013898878.1">
    <property type="nucleotide sequence ID" value="NC_015676.1"/>
</dbReference>
<dbReference type="EMBL" id="CP002101">
    <property type="protein sequence ID" value="AEH61442.1"/>
    <property type="molecule type" value="Genomic_DNA"/>
</dbReference>
<evidence type="ECO:0000256" key="10">
    <source>
        <dbReference type="HAMAP-Rule" id="MF_01611"/>
    </source>
</evidence>
<dbReference type="InterPro" id="IPR013785">
    <property type="entry name" value="Aldolase_TIM"/>
</dbReference>
<comment type="catalytic activity">
    <reaction evidence="9 10">
        <text>5-amino-5-(4-hydroxybenzyl)-6-(D-ribitylimino)-5,6-dihydrouracil + S-adenosyl-L-methionine = 7,8-didemethyl-8-hydroxy-5-deazariboflavin + 5'-deoxyadenosine + L-methionine + NH4(+) + H(+)</text>
        <dbReference type="Rhea" id="RHEA:55204"/>
        <dbReference type="ChEBI" id="CHEBI:15378"/>
        <dbReference type="ChEBI" id="CHEBI:17319"/>
        <dbReference type="ChEBI" id="CHEBI:28938"/>
        <dbReference type="ChEBI" id="CHEBI:57844"/>
        <dbReference type="ChEBI" id="CHEBI:59789"/>
        <dbReference type="ChEBI" id="CHEBI:59904"/>
        <dbReference type="ChEBI" id="CHEBI:85936"/>
        <dbReference type="EC" id="4.3.1.32"/>
    </reaction>
</comment>
<dbReference type="SFLD" id="SFLDG01388">
    <property type="entry name" value="7_8-didemethyl-8-hydroxy-5-dea"/>
    <property type="match status" value="1"/>
</dbReference>
<dbReference type="Gene3D" id="3.20.20.70">
    <property type="entry name" value="Aldolase class I"/>
    <property type="match status" value="1"/>
</dbReference>
<organism evidence="12 13">
    <name type="scientific">Methanosalsum zhilinae (strain DSM 4017 / NBRC 107636 / OCM 62 / WeN5)</name>
    <name type="common">Methanohalophilus zhilinae</name>
    <dbReference type="NCBI Taxonomy" id="679901"/>
    <lineage>
        <taxon>Archaea</taxon>
        <taxon>Methanobacteriati</taxon>
        <taxon>Methanobacteriota</taxon>
        <taxon>Stenosarchaea group</taxon>
        <taxon>Methanomicrobia</taxon>
        <taxon>Methanosarcinales</taxon>
        <taxon>Methanosarcinaceae</taxon>
        <taxon>Methanosalsum</taxon>
    </lineage>
</organism>
<dbReference type="GO" id="GO:0051539">
    <property type="term" value="F:4 iron, 4 sulfur cluster binding"/>
    <property type="evidence" value="ECO:0007669"/>
    <property type="project" value="UniProtKB-KW"/>
</dbReference>
<feature type="binding site" evidence="10">
    <location>
        <position position="23"/>
    </location>
    <ligand>
        <name>[4Fe-4S] cluster</name>
        <dbReference type="ChEBI" id="CHEBI:49883"/>
        <note>4Fe-4S-S-AdoMet</note>
    </ligand>
</feature>